<dbReference type="InterPro" id="IPR010998">
    <property type="entry name" value="Integrase_recombinase_N"/>
</dbReference>
<dbReference type="SUPFAM" id="SSF56349">
    <property type="entry name" value="DNA breaking-rejoining enzymes"/>
    <property type="match status" value="1"/>
</dbReference>
<evidence type="ECO:0000256" key="3">
    <source>
        <dbReference type="ARBA" id="ARBA00023125"/>
    </source>
</evidence>
<evidence type="ECO:0000256" key="5">
    <source>
        <dbReference type="SAM" id="MobiDB-lite"/>
    </source>
</evidence>
<protein>
    <submittedName>
        <fullName evidence="7">Tyrosine-type recombinase/integrase</fullName>
    </submittedName>
</protein>
<dbReference type="InterPro" id="IPR016177">
    <property type="entry name" value="DNA-bd_dom_sf"/>
</dbReference>
<comment type="similarity">
    <text evidence="1">Belongs to the 'phage' integrase family.</text>
</comment>
<evidence type="ECO:0000256" key="1">
    <source>
        <dbReference type="ARBA" id="ARBA00008857"/>
    </source>
</evidence>
<dbReference type="InterPro" id="IPR050090">
    <property type="entry name" value="Tyrosine_recombinase_XerCD"/>
</dbReference>
<dbReference type="PROSITE" id="PS51898">
    <property type="entry name" value="TYR_RECOMBINASE"/>
    <property type="match status" value="1"/>
</dbReference>
<feature type="region of interest" description="Disordered" evidence="5">
    <location>
        <begin position="1"/>
        <end position="20"/>
    </location>
</feature>
<dbReference type="PANTHER" id="PTHR30349">
    <property type="entry name" value="PHAGE INTEGRASE-RELATED"/>
    <property type="match status" value="1"/>
</dbReference>
<dbReference type="InterPro" id="IPR011010">
    <property type="entry name" value="DNA_brk_join_enz"/>
</dbReference>
<reference evidence="7 8" key="1">
    <citation type="submission" date="2022-12" db="EMBL/GenBank/DDBJ databases">
        <title>Two new species, Stenotrophomonas aracearum and Stenotrophomonas oahuensis, isolated from Anthurium (Araceae family) in Hawaii.</title>
        <authorList>
            <person name="Chunag S.C."/>
            <person name="Dobhal S."/>
            <person name="Alvarez A."/>
            <person name="Arif M."/>
        </authorList>
    </citation>
    <scope>NUCLEOTIDE SEQUENCE [LARGE SCALE GENOMIC DNA]</scope>
    <source>
        <strain evidence="7 8">A5586</strain>
    </source>
</reference>
<dbReference type="InterPro" id="IPR013762">
    <property type="entry name" value="Integrase-like_cat_sf"/>
</dbReference>
<dbReference type="EMBL" id="CP115541">
    <property type="protein sequence ID" value="WNH52820.1"/>
    <property type="molecule type" value="Genomic_DNA"/>
</dbReference>
<evidence type="ECO:0000313" key="7">
    <source>
        <dbReference type="EMBL" id="WNH52820.1"/>
    </source>
</evidence>
<evidence type="ECO:0000256" key="2">
    <source>
        <dbReference type="ARBA" id="ARBA00022908"/>
    </source>
</evidence>
<keyword evidence="2" id="KW-0229">DNA integration</keyword>
<dbReference type="Proteomes" id="UP001302072">
    <property type="component" value="Chromosome"/>
</dbReference>
<dbReference type="InterPro" id="IPR015094">
    <property type="entry name" value="Integrase_lambda-typ_DNA-bd_N"/>
</dbReference>
<dbReference type="SUPFAM" id="SSF54171">
    <property type="entry name" value="DNA-binding domain"/>
    <property type="match status" value="1"/>
</dbReference>
<dbReference type="Pfam" id="PF09003">
    <property type="entry name" value="Arm-DNA-bind_1"/>
    <property type="match status" value="1"/>
</dbReference>
<dbReference type="Gene3D" id="1.10.150.130">
    <property type="match status" value="1"/>
</dbReference>
<dbReference type="Gene3D" id="1.10.443.10">
    <property type="entry name" value="Intergrase catalytic core"/>
    <property type="match status" value="1"/>
</dbReference>
<feature type="domain" description="Tyr recombinase" evidence="6">
    <location>
        <begin position="170"/>
        <end position="359"/>
    </location>
</feature>
<accession>A0ABY9YQT6</accession>
<dbReference type="Gene3D" id="3.30.160.60">
    <property type="entry name" value="Classic Zinc Finger"/>
    <property type="match status" value="1"/>
</dbReference>
<keyword evidence="3" id="KW-0238">DNA-binding</keyword>
<evidence type="ECO:0000256" key="4">
    <source>
        <dbReference type="ARBA" id="ARBA00023172"/>
    </source>
</evidence>
<keyword evidence="8" id="KW-1185">Reference proteome</keyword>
<organism evidence="7 8">
    <name type="scientific">Stenotrophomonas oahuensis</name>
    <dbReference type="NCBI Taxonomy" id="3003271"/>
    <lineage>
        <taxon>Bacteria</taxon>
        <taxon>Pseudomonadati</taxon>
        <taxon>Pseudomonadota</taxon>
        <taxon>Gammaproteobacteria</taxon>
        <taxon>Lysobacterales</taxon>
        <taxon>Lysobacteraceae</taxon>
        <taxon>Stenotrophomonas</taxon>
    </lineage>
</organism>
<dbReference type="PANTHER" id="PTHR30349:SF64">
    <property type="entry name" value="PROPHAGE INTEGRASE INTD-RELATED"/>
    <property type="match status" value="1"/>
</dbReference>
<sequence length="365" mass="41436">MTPRKRSPGRQGWPDNLYPNRDGFKYRHPVTRRETFMGRDKTKAFAAAKKLNAMLMPGNDLVGRVVGSRETVADAIAVFRRDDIPARGWAPKTTEVYESVIRRIETGLGSRPVEEITVKDCAEFIRAVTPSDRSRQQFRLVLGWIMACAVQEGWIDTNPVLTTRRFQHERKRARLTREMYAAIWEKADPWLRLAMDISLVTLLRRDDVVSLKFNDVRDGSLWVIPHKTEGTTQVKLKIRIGQQLGDLLAQARDAVLSPYVIHRLPEKARPSNMRASARQHHTQVMPEQLTRAFQDARDAAGVAGPNPPSFHEIRSLGGALLSESGWQIEQVQSLMGHSSASMTEHYLEGHETPWQEVHPGNTLVR</sequence>
<evidence type="ECO:0000313" key="8">
    <source>
        <dbReference type="Proteomes" id="UP001302072"/>
    </source>
</evidence>
<dbReference type="InterPro" id="IPR002104">
    <property type="entry name" value="Integrase_catalytic"/>
</dbReference>
<keyword evidence="4" id="KW-0233">DNA recombination</keyword>
<proteinExistence type="inferred from homology"/>
<evidence type="ECO:0000259" key="6">
    <source>
        <dbReference type="PROSITE" id="PS51898"/>
    </source>
</evidence>
<name>A0ABY9YQT6_9GAMM</name>
<dbReference type="Pfam" id="PF00589">
    <property type="entry name" value="Phage_integrase"/>
    <property type="match status" value="1"/>
</dbReference>
<gene>
    <name evidence="7" type="ORF">PDM29_00685</name>
</gene>
<dbReference type="RefSeq" id="WP_311192004.1">
    <property type="nucleotide sequence ID" value="NZ_CP115541.1"/>
</dbReference>